<proteinExistence type="predicted"/>
<organism evidence="2">
    <name type="scientific">uncultured Blastococcus sp</name>
    <dbReference type="NCBI Taxonomy" id="217144"/>
    <lineage>
        <taxon>Bacteria</taxon>
        <taxon>Bacillati</taxon>
        <taxon>Actinomycetota</taxon>
        <taxon>Actinomycetes</taxon>
        <taxon>Geodermatophilales</taxon>
        <taxon>Geodermatophilaceae</taxon>
        <taxon>Blastococcus</taxon>
        <taxon>environmental samples</taxon>
    </lineage>
</organism>
<reference evidence="2" key="1">
    <citation type="submission" date="2020-02" db="EMBL/GenBank/DDBJ databases">
        <authorList>
            <person name="Meier V. D."/>
        </authorList>
    </citation>
    <scope>NUCLEOTIDE SEQUENCE</scope>
    <source>
        <strain evidence="2">AVDCRST_MAG52</strain>
    </source>
</reference>
<name>A0A6J4I966_9ACTN</name>
<protein>
    <submittedName>
        <fullName evidence="2">Uncharacterized protein</fullName>
    </submittedName>
</protein>
<evidence type="ECO:0000256" key="1">
    <source>
        <dbReference type="SAM" id="MobiDB-lite"/>
    </source>
</evidence>
<dbReference type="EMBL" id="CADCTN010000124">
    <property type="protein sequence ID" value="CAA9244608.1"/>
    <property type="molecule type" value="Genomic_DNA"/>
</dbReference>
<feature type="region of interest" description="Disordered" evidence="1">
    <location>
        <begin position="1"/>
        <end position="24"/>
    </location>
</feature>
<gene>
    <name evidence="2" type="ORF">AVDCRST_MAG52-1841</name>
</gene>
<accession>A0A6J4I966</accession>
<dbReference type="AlphaFoldDB" id="A0A6J4I966"/>
<sequence length="62" mass="6534">MRVVATMRAGVIAGTGPRAPRRRRDAVLGRSVPLGARLHCTSAPVTGRCPRREDAVTLLAVG</sequence>
<evidence type="ECO:0000313" key="2">
    <source>
        <dbReference type="EMBL" id="CAA9244608.1"/>
    </source>
</evidence>